<keyword evidence="4" id="KW-1185">Reference proteome</keyword>
<keyword evidence="2" id="KW-0812">Transmembrane</keyword>
<keyword evidence="2" id="KW-0472">Membrane</keyword>
<dbReference type="EMBL" id="BMCG01000005">
    <property type="protein sequence ID" value="GGC14775.1"/>
    <property type="molecule type" value="Genomic_DNA"/>
</dbReference>
<accession>A0A8J2ULT5</accession>
<reference evidence="3" key="2">
    <citation type="submission" date="2020-09" db="EMBL/GenBank/DDBJ databases">
        <authorList>
            <person name="Sun Q."/>
            <person name="Sedlacek I."/>
        </authorList>
    </citation>
    <scope>NUCLEOTIDE SEQUENCE</scope>
    <source>
        <strain evidence="3">CCM 7086</strain>
    </source>
</reference>
<feature type="transmembrane region" description="Helical" evidence="2">
    <location>
        <begin position="30"/>
        <end position="52"/>
    </location>
</feature>
<evidence type="ECO:0000256" key="2">
    <source>
        <dbReference type="SAM" id="Phobius"/>
    </source>
</evidence>
<proteinExistence type="predicted"/>
<protein>
    <submittedName>
        <fullName evidence="3">Uncharacterized protein</fullName>
    </submittedName>
</protein>
<organism evidence="3 4">
    <name type="scientific">Oxalicibacterium flavum</name>
    <dbReference type="NCBI Taxonomy" id="179467"/>
    <lineage>
        <taxon>Bacteria</taxon>
        <taxon>Pseudomonadati</taxon>
        <taxon>Pseudomonadota</taxon>
        <taxon>Betaproteobacteria</taxon>
        <taxon>Burkholderiales</taxon>
        <taxon>Oxalobacteraceae</taxon>
        <taxon>Oxalicibacterium</taxon>
    </lineage>
</organism>
<dbReference type="RefSeq" id="WP_188396588.1">
    <property type="nucleotide sequence ID" value="NZ_BMCG01000005.1"/>
</dbReference>
<evidence type="ECO:0000313" key="4">
    <source>
        <dbReference type="Proteomes" id="UP000620266"/>
    </source>
</evidence>
<evidence type="ECO:0000256" key="1">
    <source>
        <dbReference type="SAM" id="MobiDB-lite"/>
    </source>
</evidence>
<reference evidence="3" key="1">
    <citation type="journal article" date="2014" name="Int. J. Syst. Evol. Microbiol.">
        <title>Complete genome sequence of Corynebacterium casei LMG S-19264T (=DSM 44701T), isolated from a smear-ripened cheese.</title>
        <authorList>
            <consortium name="US DOE Joint Genome Institute (JGI-PGF)"/>
            <person name="Walter F."/>
            <person name="Albersmeier A."/>
            <person name="Kalinowski J."/>
            <person name="Ruckert C."/>
        </authorList>
    </citation>
    <scope>NUCLEOTIDE SEQUENCE</scope>
    <source>
        <strain evidence="3">CCM 7086</strain>
    </source>
</reference>
<sequence>MSDDDRARNPMQHPEELPSGADGQPKFGRLLLVLAAGVGIVVALTFGSLAWYT</sequence>
<comment type="caution">
    <text evidence="3">The sequence shown here is derived from an EMBL/GenBank/DDBJ whole genome shotgun (WGS) entry which is preliminary data.</text>
</comment>
<gene>
    <name evidence="3" type="ORF">GCM10007205_24560</name>
</gene>
<dbReference type="Proteomes" id="UP000620266">
    <property type="component" value="Unassembled WGS sequence"/>
</dbReference>
<name>A0A8J2ULT5_9BURK</name>
<keyword evidence="2" id="KW-1133">Transmembrane helix</keyword>
<feature type="compositionally biased region" description="Basic and acidic residues" evidence="1">
    <location>
        <begin position="1"/>
        <end position="16"/>
    </location>
</feature>
<dbReference type="AlphaFoldDB" id="A0A8J2ULT5"/>
<evidence type="ECO:0000313" key="3">
    <source>
        <dbReference type="EMBL" id="GGC14775.1"/>
    </source>
</evidence>
<feature type="region of interest" description="Disordered" evidence="1">
    <location>
        <begin position="1"/>
        <end position="23"/>
    </location>
</feature>